<dbReference type="Proteomes" id="UP001419268">
    <property type="component" value="Unassembled WGS sequence"/>
</dbReference>
<gene>
    <name evidence="1" type="ORF">Scep_019185</name>
</gene>
<comment type="caution">
    <text evidence="1">The sequence shown here is derived from an EMBL/GenBank/DDBJ whole genome shotgun (WGS) entry which is preliminary data.</text>
</comment>
<organism evidence="1 2">
    <name type="scientific">Stephania cephalantha</name>
    <dbReference type="NCBI Taxonomy" id="152367"/>
    <lineage>
        <taxon>Eukaryota</taxon>
        <taxon>Viridiplantae</taxon>
        <taxon>Streptophyta</taxon>
        <taxon>Embryophyta</taxon>
        <taxon>Tracheophyta</taxon>
        <taxon>Spermatophyta</taxon>
        <taxon>Magnoliopsida</taxon>
        <taxon>Ranunculales</taxon>
        <taxon>Menispermaceae</taxon>
        <taxon>Menispermoideae</taxon>
        <taxon>Cissampelideae</taxon>
        <taxon>Stephania</taxon>
    </lineage>
</organism>
<name>A0AAP0IA87_9MAGN</name>
<sequence length="53" mass="6344">MQLAFLFLLPFEFESVPKPKMLVSSSFLKPMSLWLLHQPPHQLQLVWYLIELM</sequence>
<reference evidence="1 2" key="1">
    <citation type="submission" date="2024-01" db="EMBL/GenBank/DDBJ databases">
        <title>Genome assemblies of Stephania.</title>
        <authorList>
            <person name="Yang L."/>
        </authorList>
    </citation>
    <scope>NUCLEOTIDE SEQUENCE [LARGE SCALE GENOMIC DNA]</scope>
    <source>
        <strain evidence="1">JXDWG</strain>
        <tissue evidence="1">Leaf</tissue>
    </source>
</reference>
<evidence type="ECO:0000313" key="1">
    <source>
        <dbReference type="EMBL" id="KAK9111666.1"/>
    </source>
</evidence>
<protein>
    <submittedName>
        <fullName evidence="1">Uncharacterized protein</fullName>
    </submittedName>
</protein>
<accession>A0AAP0IA87</accession>
<evidence type="ECO:0000313" key="2">
    <source>
        <dbReference type="Proteomes" id="UP001419268"/>
    </source>
</evidence>
<dbReference type="AlphaFoldDB" id="A0AAP0IA87"/>
<keyword evidence="2" id="KW-1185">Reference proteome</keyword>
<proteinExistence type="predicted"/>
<dbReference type="EMBL" id="JBBNAG010000008">
    <property type="protein sequence ID" value="KAK9111666.1"/>
    <property type="molecule type" value="Genomic_DNA"/>
</dbReference>